<reference evidence="3" key="1">
    <citation type="submission" date="2007-10" db="EMBL/GenBank/DDBJ databases">
        <title>Complete sequence of Salinispora arenicola CNS-205.</title>
        <authorList>
            <consortium name="US DOE Joint Genome Institute"/>
            <person name="Copeland A."/>
            <person name="Lucas S."/>
            <person name="Lapidus A."/>
            <person name="Barry K."/>
            <person name="Glavina del Rio T."/>
            <person name="Dalin E."/>
            <person name="Tice H."/>
            <person name="Pitluck S."/>
            <person name="Foster B."/>
            <person name="Schmutz J."/>
            <person name="Larimer F."/>
            <person name="Land M."/>
            <person name="Hauser L."/>
            <person name="Kyrpides N."/>
            <person name="Ivanova N."/>
            <person name="Jensen P.R."/>
            <person name="Moore B.S."/>
            <person name="Penn K."/>
            <person name="Jenkins C."/>
            <person name="Udwary D."/>
            <person name="Xiang L."/>
            <person name="Gontang E."/>
            <person name="Richardson P."/>
        </authorList>
    </citation>
    <scope>NUCLEOTIDE SEQUENCE [LARGE SCALE GENOMIC DNA]</scope>
    <source>
        <strain evidence="3">CNS-205</strain>
    </source>
</reference>
<protein>
    <submittedName>
        <fullName evidence="3">Uncharacterized protein</fullName>
    </submittedName>
</protein>
<feature type="transmembrane region" description="Helical" evidence="2">
    <location>
        <begin position="117"/>
        <end position="139"/>
    </location>
</feature>
<feature type="transmembrane region" description="Helical" evidence="2">
    <location>
        <begin position="151"/>
        <end position="173"/>
    </location>
</feature>
<dbReference type="PATRIC" id="fig|391037.6.peg.2433"/>
<name>A8M2E0_SALAI</name>
<dbReference type="eggNOG" id="ENOG5030A1Y">
    <property type="taxonomic scope" value="Bacteria"/>
</dbReference>
<evidence type="ECO:0000256" key="2">
    <source>
        <dbReference type="SAM" id="Phobius"/>
    </source>
</evidence>
<keyword evidence="2" id="KW-0472">Membrane</keyword>
<gene>
    <name evidence="3" type="ordered locus">Sare_2398</name>
</gene>
<proteinExistence type="predicted"/>
<dbReference type="EMBL" id="CP000850">
    <property type="protein sequence ID" value="ABV98256.1"/>
    <property type="molecule type" value="Genomic_DNA"/>
</dbReference>
<dbReference type="OrthoDB" id="2082317at2"/>
<feature type="region of interest" description="Disordered" evidence="1">
    <location>
        <begin position="178"/>
        <end position="203"/>
    </location>
</feature>
<organism evidence="3">
    <name type="scientific">Salinispora arenicola (strain CNS-205)</name>
    <dbReference type="NCBI Taxonomy" id="391037"/>
    <lineage>
        <taxon>Bacteria</taxon>
        <taxon>Bacillati</taxon>
        <taxon>Actinomycetota</taxon>
        <taxon>Actinomycetes</taxon>
        <taxon>Micromonosporales</taxon>
        <taxon>Micromonosporaceae</taxon>
        <taxon>Salinispora</taxon>
    </lineage>
</organism>
<keyword evidence="2" id="KW-0812">Transmembrane</keyword>
<dbReference type="HOGENOM" id="CLU_117532_0_0_11"/>
<dbReference type="KEGG" id="saq:Sare_2398"/>
<dbReference type="STRING" id="391037.Sare_2398"/>
<feature type="transmembrane region" description="Helical" evidence="2">
    <location>
        <begin position="32"/>
        <end position="50"/>
    </location>
</feature>
<sequence>MLVALIVACEVAFWLLLAAGLLARYPLRLPRVGAVLLLAVPAVDLVLLAATTIDLRRGGTATPAHGLAAAYLGFSVAFGHGLVRWADQRFAHRFAGGPPPSRAPQYGMARTRYEWRAWGRGMLGWAVACALLLSGIVVVGDAERTQELWAWIGRLSLAMAAWLVFWPLAYTVFPKREPRGSADDAAGRSGSRTAGTGHSRRLP</sequence>
<evidence type="ECO:0000256" key="1">
    <source>
        <dbReference type="SAM" id="MobiDB-lite"/>
    </source>
</evidence>
<keyword evidence="2" id="KW-1133">Transmembrane helix</keyword>
<dbReference type="AlphaFoldDB" id="A8M2E0"/>
<accession>A8M2E0</accession>
<evidence type="ECO:0000313" key="3">
    <source>
        <dbReference type="EMBL" id="ABV98256.1"/>
    </source>
</evidence>